<evidence type="ECO:0000313" key="2">
    <source>
        <dbReference type="EMBL" id="OBR65652.1"/>
    </source>
</evidence>
<dbReference type="Gene3D" id="2.120.10.30">
    <property type="entry name" value="TolB, C-terminal domain"/>
    <property type="match status" value="1"/>
</dbReference>
<keyword evidence="1" id="KW-0732">Signal</keyword>
<dbReference type="PANTHER" id="PTHR36842">
    <property type="entry name" value="PROTEIN TOLB HOMOLOG"/>
    <property type="match status" value="1"/>
</dbReference>
<keyword evidence="3" id="KW-1185">Reference proteome</keyword>
<sequence length="371" mass="39523">MKKTKWLTMAAVPVLAMSIGACATNNDGGRVVIQEPGKTITVVEDSAKETGELAISVEDIQKHENVEISAWLDNDTMIVSMENKSLDKMTMSEVADAYPRSLYLYHAGTRQFELLKEQSGVHLSGAALSPDKKHLLYQAYSLGDPTFYMMDLATLDTIPLSGGTIGGAMSAGWGSDGSAIGAAYSGGAYRATASGEIGIVPGLEEELLVIAKVVGNKMYYNTNADGTLRAMDLDTKEKTSLGLENVYGVYPSPDGKQLLVLQYNGSKSTLILCNLDGSNPKSIAEGAELGGVSWSPDQRMIAYSQKADANGAAVNGLYVFDLLTGESTQIGVNVGQAFTSWSPSGKELAYAEWTGSQYNSSIVTLKFSLQK</sequence>
<evidence type="ECO:0008006" key="4">
    <source>
        <dbReference type="Google" id="ProtNLM"/>
    </source>
</evidence>
<organism evidence="2 3">
    <name type="scientific">Paenibacillus oryzae</name>
    <dbReference type="NCBI Taxonomy" id="1844972"/>
    <lineage>
        <taxon>Bacteria</taxon>
        <taxon>Bacillati</taxon>
        <taxon>Bacillota</taxon>
        <taxon>Bacilli</taxon>
        <taxon>Bacillales</taxon>
        <taxon>Paenibacillaceae</taxon>
        <taxon>Paenibacillus</taxon>
    </lineage>
</organism>
<name>A0A1A5YJ69_9BACL</name>
<feature type="signal peptide" evidence="1">
    <location>
        <begin position="1"/>
        <end position="23"/>
    </location>
</feature>
<dbReference type="OrthoDB" id="137129at2"/>
<proteinExistence type="predicted"/>
<protein>
    <recommendedName>
        <fullName evidence="4">TolB protein</fullName>
    </recommendedName>
</protein>
<dbReference type="PROSITE" id="PS51257">
    <property type="entry name" value="PROKAR_LIPOPROTEIN"/>
    <property type="match status" value="1"/>
</dbReference>
<dbReference type="Proteomes" id="UP000092024">
    <property type="component" value="Unassembled WGS sequence"/>
</dbReference>
<dbReference type="PANTHER" id="PTHR36842:SF1">
    <property type="entry name" value="PROTEIN TOLB"/>
    <property type="match status" value="1"/>
</dbReference>
<dbReference type="SUPFAM" id="SSF69304">
    <property type="entry name" value="Tricorn protease N-terminal domain"/>
    <property type="match status" value="1"/>
</dbReference>
<comment type="caution">
    <text evidence="2">The sequence shown here is derived from an EMBL/GenBank/DDBJ whole genome shotgun (WGS) entry which is preliminary data.</text>
</comment>
<dbReference type="RefSeq" id="WP_068682943.1">
    <property type="nucleotide sequence ID" value="NZ_LYPA01000054.1"/>
</dbReference>
<dbReference type="STRING" id="1844972.A7K91_13805"/>
<reference evidence="2 3" key="1">
    <citation type="submission" date="2016-05" db="EMBL/GenBank/DDBJ databases">
        <title>Paenibacillus oryzae. sp. nov., isolated from the rice root.</title>
        <authorList>
            <person name="Zhang J."/>
            <person name="Zhang X."/>
        </authorList>
    </citation>
    <scope>NUCLEOTIDE SEQUENCE [LARGE SCALE GENOMIC DNA]</scope>
    <source>
        <strain evidence="2 3">1DrF-4</strain>
    </source>
</reference>
<dbReference type="EMBL" id="LYPA01000054">
    <property type="protein sequence ID" value="OBR65652.1"/>
    <property type="molecule type" value="Genomic_DNA"/>
</dbReference>
<accession>A0A1A5YJ69</accession>
<dbReference type="AlphaFoldDB" id="A0A1A5YJ69"/>
<evidence type="ECO:0000256" key="1">
    <source>
        <dbReference type="SAM" id="SignalP"/>
    </source>
</evidence>
<evidence type="ECO:0000313" key="3">
    <source>
        <dbReference type="Proteomes" id="UP000092024"/>
    </source>
</evidence>
<dbReference type="InterPro" id="IPR011042">
    <property type="entry name" value="6-blade_b-propeller_TolB-like"/>
</dbReference>
<feature type="chain" id="PRO_5008340367" description="TolB protein" evidence="1">
    <location>
        <begin position="24"/>
        <end position="371"/>
    </location>
</feature>
<gene>
    <name evidence="2" type="ORF">A7K91_13805</name>
</gene>